<proteinExistence type="predicted"/>
<evidence type="ECO:0000313" key="2">
    <source>
        <dbReference type="Proteomes" id="UP000388452"/>
    </source>
</evidence>
<evidence type="ECO:0000313" key="1">
    <source>
        <dbReference type="EMBL" id="QFQ92876.1"/>
    </source>
</evidence>
<dbReference type="AlphaFoldDB" id="A0A5P8JV10"/>
<accession>A0A5P8JV10</accession>
<name>A0A5P8JV10_9LACO</name>
<reference evidence="1 2" key="1">
    <citation type="submission" date="2019-10" db="EMBL/GenBank/DDBJ databases">
        <title>Genome sequencing of Lactobacillus manihotivorans.</title>
        <authorList>
            <person name="Kim K."/>
        </authorList>
    </citation>
    <scope>NUCLEOTIDE SEQUENCE [LARGE SCALE GENOMIC DNA]</scope>
    <source>
        <strain evidence="1 2">LM010</strain>
    </source>
</reference>
<gene>
    <name evidence="1" type="ORF">LM010_16435</name>
</gene>
<dbReference type="Proteomes" id="UP000388452">
    <property type="component" value="Chromosome"/>
</dbReference>
<sequence>MKTSLNIYAIWRITVLNHFMTKRLFYRFIGSISNGICAYSDCLINLFNFVGVIDYIALAKE</sequence>
<protein>
    <submittedName>
        <fullName evidence="1">Uncharacterized protein</fullName>
    </submittedName>
</protein>
<dbReference type="EMBL" id="CP045068">
    <property type="protein sequence ID" value="QFQ92876.1"/>
    <property type="molecule type" value="Genomic_DNA"/>
</dbReference>
<organism evidence="1 2">
    <name type="scientific">Lacticaseibacillus manihotivorans</name>
    <dbReference type="NCBI Taxonomy" id="88233"/>
    <lineage>
        <taxon>Bacteria</taxon>
        <taxon>Bacillati</taxon>
        <taxon>Bacillota</taxon>
        <taxon>Bacilli</taxon>
        <taxon>Lactobacillales</taxon>
        <taxon>Lactobacillaceae</taxon>
        <taxon>Lacticaseibacillus</taxon>
    </lineage>
</organism>